<reference evidence="3 4" key="1">
    <citation type="submission" date="2024-10" db="EMBL/GenBank/DDBJ databases">
        <title>The Natural Products Discovery Center: Release of the First 8490 Sequenced Strains for Exploring Actinobacteria Biosynthetic Diversity.</title>
        <authorList>
            <person name="Kalkreuter E."/>
            <person name="Kautsar S.A."/>
            <person name="Yang D."/>
            <person name="Bader C.D."/>
            <person name="Teijaro C.N."/>
            <person name="Fluegel L."/>
            <person name="Davis C.M."/>
            <person name="Simpson J.R."/>
            <person name="Lauterbach L."/>
            <person name="Steele A.D."/>
            <person name="Gui C."/>
            <person name="Meng S."/>
            <person name="Li G."/>
            <person name="Viehrig K."/>
            <person name="Ye F."/>
            <person name="Su P."/>
            <person name="Kiefer A.F."/>
            <person name="Nichols A."/>
            <person name="Cepeda A.J."/>
            <person name="Yan W."/>
            <person name="Fan B."/>
            <person name="Jiang Y."/>
            <person name="Adhikari A."/>
            <person name="Zheng C.-J."/>
            <person name="Schuster L."/>
            <person name="Cowan T.M."/>
            <person name="Smanski M.J."/>
            <person name="Chevrette M.G."/>
            <person name="De Carvalho L.P.S."/>
            <person name="Shen B."/>
        </authorList>
    </citation>
    <scope>NUCLEOTIDE SEQUENCE [LARGE SCALE GENOMIC DNA]</scope>
    <source>
        <strain evidence="3 4">NPDC020327</strain>
    </source>
</reference>
<dbReference type="RefSeq" id="WP_398718750.1">
    <property type="nucleotide sequence ID" value="NZ_JBIRWE010000007.1"/>
</dbReference>
<proteinExistence type="predicted"/>
<comment type="caution">
    <text evidence="3">The sequence shown here is derived from an EMBL/GenBank/DDBJ whole genome shotgun (WGS) entry which is preliminary data.</text>
</comment>
<dbReference type="InterPro" id="IPR048799">
    <property type="entry name" value="P68_RBP_TagC-like_beta-prop"/>
</dbReference>
<dbReference type="Pfam" id="PF21311">
    <property type="entry name" value="Phage_RBD_prop"/>
    <property type="match status" value="1"/>
</dbReference>
<accession>A0ABW7UTR3</accession>
<gene>
    <name evidence="3" type="ORF">ACH429_18165</name>
</gene>
<feature type="domain" description="P68 RBP/TagC-like beta-propeller" evidence="2">
    <location>
        <begin position="104"/>
        <end position="374"/>
    </location>
</feature>
<evidence type="ECO:0000259" key="2">
    <source>
        <dbReference type="Pfam" id="PF21311"/>
    </source>
</evidence>
<dbReference type="InterPro" id="IPR006311">
    <property type="entry name" value="TAT_signal"/>
</dbReference>
<keyword evidence="4" id="KW-1185">Reference proteome</keyword>
<feature type="region of interest" description="Disordered" evidence="1">
    <location>
        <begin position="34"/>
        <end position="82"/>
    </location>
</feature>
<protein>
    <submittedName>
        <fullName evidence="3">Teichoic acid biosynthesis protein C</fullName>
    </submittedName>
</protein>
<dbReference type="EMBL" id="JBIRWE010000007">
    <property type="protein sequence ID" value="MFI1966005.1"/>
    <property type="molecule type" value="Genomic_DNA"/>
</dbReference>
<dbReference type="PROSITE" id="PS51318">
    <property type="entry name" value="TAT"/>
    <property type="match status" value="1"/>
</dbReference>
<feature type="compositionally biased region" description="Low complexity" evidence="1">
    <location>
        <begin position="34"/>
        <end position="81"/>
    </location>
</feature>
<organism evidence="3 4">
    <name type="scientific">Streptomyces pathocidini</name>
    <dbReference type="NCBI Taxonomy" id="1650571"/>
    <lineage>
        <taxon>Bacteria</taxon>
        <taxon>Bacillati</taxon>
        <taxon>Actinomycetota</taxon>
        <taxon>Actinomycetes</taxon>
        <taxon>Kitasatosporales</taxon>
        <taxon>Streptomycetaceae</taxon>
        <taxon>Streptomyces</taxon>
    </lineage>
</organism>
<name>A0ABW7UTR3_9ACTN</name>
<sequence length="380" mass="40357">MRRLGDSQNTVGRPSRRSVLGLTGAALAAATLPAPSAAAAARRPAPGQDGKPAAGKPGAGKPTDGKPATGKPAAGKAAAGKVRFDVSRQGTRWLNGRKLHHTTVMQSFGFDERRRHIYALQVVAGGVQLPGESRAYTHGERAKAGDLCLNKLTSDGTVIGHMYLKGFGHGTAMGVDPDGPSGAVLWTECDANPKSGYGRAIGRFPYVEGLVLRGGDPRLTVYRPLPGSTSNTAAIDLQHRRIMVRYGKPGSLGRFALYDLDAFARGRFEPLTDFEQPGMDLGLPFQGMTLHGAYAYQMIGSSYDPDSSTPERGNARLYCIDLHTGKVVQEQKSQTGNALQPREPEGLAVLRTSGPKLCMGFASGPVGGRTFAIYYVPPKR</sequence>
<evidence type="ECO:0000313" key="4">
    <source>
        <dbReference type="Proteomes" id="UP001611548"/>
    </source>
</evidence>
<evidence type="ECO:0000313" key="3">
    <source>
        <dbReference type="EMBL" id="MFI1966005.1"/>
    </source>
</evidence>
<evidence type="ECO:0000256" key="1">
    <source>
        <dbReference type="SAM" id="MobiDB-lite"/>
    </source>
</evidence>
<dbReference type="Proteomes" id="UP001611548">
    <property type="component" value="Unassembled WGS sequence"/>
</dbReference>